<proteinExistence type="predicted"/>
<dbReference type="AlphaFoldDB" id="A0A426XS42"/>
<organism evidence="2 3">
    <name type="scientific">Ensete ventricosum</name>
    <name type="common">Abyssinian banana</name>
    <name type="synonym">Musa ensete</name>
    <dbReference type="NCBI Taxonomy" id="4639"/>
    <lineage>
        <taxon>Eukaryota</taxon>
        <taxon>Viridiplantae</taxon>
        <taxon>Streptophyta</taxon>
        <taxon>Embryophyta</taxon>
        <taxon>Tracheophyta</taxon>
        <taxon>Spermatophyta</taxon>
        <taxon>Magnoliopsida</taxon>
        <taxon>Liliopsida</taxon>
        <taxon>Zingiberales</taxon>
        <taxon>Musaceae</taxon>
        <taxon>Ensete</taxon>
    </lineage>
</organism>
<gene>
    <name evidence="2" type="ORF">B296_00057205</name>
</gene>
<dbReference type="Proteomes" id="UP000287651">
    <property type="component" value="Unassembled WGS sequence"/>
</dbReference>
<protein>
    <submittedName>
        <fullName evidence="2">Uncharacterized protein</fullName>
    </submittedName>
</protein>
<evidence type="ECO:0000313" key="2">
    <source>
        <dbReference type="EMBL" id="RRT42337.1"/>
    </source>
</evidence>
<feature type="signal peptide" evidence="1">
    <location>
        <begin position="1"/>
        <end position="25"/>
    </location>
</feature>
<evidence type="ECO:0000313" key="3">
    <source>
        <dbReference type="Proteomes" id="UP000287651"/>
    </source>
</evidence>
<name>A0A426XS42_ENSVE</name>
<feature type="chain" id="PRO_5018972674" evidence="1">
    <location>
        <begin position="26"/>
        <end position="101"/>
    </location>
</feature>
<evidence type="ECO:0000256" key="1">
    <source>
        <dbReference type="SAM" id="SignalP"/>
    </source>
</evidence>
<reference evidence="2 3" key="1">
    <citation type="journal article" date="2014" name="Agronomy (Basel)">
        <title>A Draft Genome Sequence for Ensete ventricosum, the Drought-Tolerant Tree Against Hunger.</title>
        <authorList>
            <person name="Harrison J."/>
            <person name="Moore K.A."/>
            <person name="Paszkiewicz K."/>
            <person name="Jones T."/>
            <person name="Grant M."/>
            <person name="Ambacheew D."/>
            <person name="Muzemil S."/>
            <person name="Studholme D.J."/>
        </authorList>
    </citation>
    <scope>NUCLEOTIDE SEQUENCE [LARGE SCALE GENOMIC DNA]</scope>
</reference>
<comment type="caution">
    <text evidence="2">The sequence shown here is derived from an EMBL/GenBank/DDBJ whole genome shotgun (WGS) entry which is preliminary data.</text>
</comment>
<dbReference type="EMBL" id="AMZH03017918">
    <property type="protein sequence ID" value="RRT42337.1"/>
    <property type="molecule type" value="Genomic_DNA"/>
</dbReference>
<sequence>MAVIVRWTAFSLSSLVVFPSPSATARLSLPGRAFSRFTRRISLAASAPAYPESGIGFSFISSPALSPFDRVSSSSLCFQRVGAGIDAVEVSIWEQQLGTEL</sequence>
<keyword evidence="1" id="KW-0732">Signal</keyword>
<accession>A0A426XS42</accession>